<evidence type="ECO:0000313" key="2">
    <source>
        <dbReference type="EMBL" id="KAG7287582.1"/>
    </source>
</evidence>
<organism evidence="2 3">
    <name type="scientific">Staphylotrichum longicolle</name>
    <dbReference type="NCBI Taxonomy" id="669026"/>
    <lineage>
        <taxon>Eukaryota</taxon>
        <taxon>Fungi</taxon>
        <taxon>Dikarya</taxon>
        <taxon>Ascomycota</taxon>
        <taxon>Pezizomycotina</taxon>
        <taxon>Sordariomycetes</taxon>
        <taxon>Sordariomycetidae</taxon>
        <taxon>Sordariales</taxon>
        <taxon>Chaetomiaceae</taxon>
        <taxon>Staphylotrichum</taxon>
    </lineage>
</organism>
<comment type="caution">
    <text evidence="2">The sequence shown here is derived from an EMBL/GenBank/DDBJ whole genome shotgun (WGS) entry which is preliminary data.</text>
</comment>
<keyword evidence="1" id="KW-1133">Transmembrane helix</keyword>
<keyword evidence="1" id="KW-0472">Membrane</keyword>
<gene>
    <name evidence="2" type="ORF">NEMBOFW57_007094</name>
</gene>
<reference evidence="2" key="1">
    <citation type="submission" date="2023-02" db="EMBL/GenBank/DDBJ databases">
        <authorList>
            <person name="Palmer J.M."/>
        </authorList>
    </citation>
    <scope>NUCLEOTIDE SEQUENCE</scope>
    <source>
        <strain evidence="2">FW57</strain>
    </source>
</reference>
<protein>
    <submittedName>
        <fullName evidence="2">Uncharacterized protein</fullName>
    </submittedName>
</protein>
<evidence type="ECO:0000256" key="1">
    <source>
        <dbReference type="SAM" id="Phobius"/>
    </source>
</evidence>
<dbReference type="AlphaFoldDB" id="A0AAD4HX45"/>
<dbReference type="EMBL" id="JAHCVI010000003">
    <property type="protein sequence ID" value="KAG7287582.1"/>
    <property type="molecule type" value="Genomic_DNA"/>
</dbReference>
<feature type="transmembrane region" description="Helical" evidence="1">
    <location>
        <begin position="111"/>
        <end position="129"/>
    </location>
</feature>
<evidence type="ECO:0000313" key="3">
    <source>
        <dbReference type="Proteomes" id="UP001197093"/>
    </source>
</evidence>
<feature type="transmembrane region" description="Helical" evidence="1">
    <location>
        <begin position="88"/>
        <end position="105"/>
    </location>
</feature>
<sequence length="160" mass="16939">MMDHCAQSRNTDTRTLGSTISASTLNPVSPQAAASVHVYSLTDFTFLQPLIPKAVLDSPVTLVTSIAVTTLATTAYHYRHRSDKYQDPLIFVIAGAGALVGRLAGLDGTGVLLRVVPWCVLVSLLVSAASSPRLAGKENTFVDDVTTKVGLKAGGWDLTR</sequence>
<accession>A0AAD4HX45</accession>
<keyword evidence="3" id="KW-1185">Reference proteome</keyword>
<keyword evidence="1" id="KW-0812">Transmembrane</keyword>
<dbReference type="Proteomes" id="UP001197093">
    <property type="component" value="Unassembled WGS sequence"/>
</dbReference>
<proteinExistence type="predicted"/>
<name>A0AAD4HX45_9PEZI</name>